<evidence type="ECO:0008006" key="6">
    <source>
        <dbReference type="Google" id="ProtNLM"/>
    </source>
</evidence>
<dbReference type="Gene3D" id="3.40.50.300">
    <property type="entry name" value="P-loop containing nucleotide triphosphate hydrolases"/>
    <property type="match status" value="1"/>
</dbReference>
<dbReference type="InterPro" id="IPR056681">
    <property type="entry name" value="DUF7779"/>
</dbReference>
<evidence type="ECO:0000313" key="4">
    <source>
        <dbReference type="EMBL" id="KAK0749198.1"/>
    </source>
</evidence>
<feature type="domain" description="DUF7779" evidence="3">
    <location>
        <begin position="548"/>
        <end position="627"/>
    </location>
</feature>
<dbReference type="InterPro" id="IPR011990">
    <property type="entry name" value="TPR-like_helical_dom_sf"/>
</dbReference>
<dbReference type="PANTHER" id="PTHR46082">
    <property type="entry name" value="ATP/GTP-BINDING PROTEIN-RELATED"/>
    <property type="match status" value="1"/>
</dbReference>
<accession>A0AA40F122</accession>
<dbReference type="SUPFAM" id="SSF48452">
    <property type="entry name" value="TPR-like"/>
    <property type="match status" value="3"/>
</dbReference>
<evidence type="ECO:0000259" key="2">
    <source>
        <dbReference type="Pfam" id="PF06985"/>
    </source>
</evidence>
<comment type="caution">
    <text evidence="4">The sequence shown here is derived from an EMBL/GenBank/DDBJ whole genome shotgun (WGS) entry which is preliminary data.</text>
</comment>
<dbReference type="NCBIfam" id="NF040586">
    <property type="entry name" value="FxSxx_TPR"/>
    <property type="match status" value="1"/>
</dbReference>
<evidence type="ECO:0000259" key="3">
    <source>
        <dbReference type="Pfam" id="PF25000"/>
    </source>
</evidence>
<dbReference type="AlphaFoldDB" id="A0AA40F122"/>
<dbReference type="InterPro" id="IPR002182">
    <property type="entry name" value="NB-ARC"/>
</dbReference>
<organism evidence="4 5">
    <name type="scientific">Schizothecium vesticola</name>
    <dbReference type="NCBI Taxonomy" id="314040"/>
    <lineage>
        <taxon>Eukaryota</taxon>
        <taxon>Fungi</taxon>
        <taxon>Dikarya</taxon>
        <taxon>Ascomycota</taxon>
        <taxon>Pezizomycotina</taxon>
        <taxon>Sordariomycetes</taxon>
        <taxon>Sordariomycetidae</taxon>
        <taxon>Sordariales</taxon>
        <taxon>Schizotheciaceae</taxon>
        <taxon>Schizothecium</taxon>
    </lineage>
</organism>
<sequence>MRLLRRTPNGGFCLAKDVVGGSIPSYAILSHTWGPDSEEVTFQDLMNGTGERKTGYEKIRFCAEQAERHGLIHFWIDTCCINKENSAELAEAINSMFRWYHDAARCYVFLADVSVPRGNGDTLPPNQSWESAFRASRWFTRGWTLQELLAPKSVHFFARDGTLLGDKASLQQQIHEITGVALPALRGDSLALFEIEERFKWAESRQTTREEDWAYSLLGIFDVFISPIYGEGKENAVRRLRKEISDKLRSQVSPELHTPGGRDDRQVSAVHFLVPYTSNPDFIGRSRILDQLKDGLGFGTARASGQSQPRVSLHGLGGIGKTQIALAYVYWLQQKRPEVSIFWVHASSAERFRQTYLSIAKECSIPGHDDPKVDVLSLVKSWLESKPRGRWLMIIDNADDTQLFSGPGNLGKWIPECAHGSVLITTRNKVAGSRLTRGRCLIEVGTMDEGESRQLLQEKLDADNPNAHDLSALSSKLEYLPLALVQAAAFIQEMGISVNEYLRLLDKSDQQLVDLLNEEFETVGRDSETPHAVVETWILSFEQIQRQDTFAGELLSLMSVFDRQAIPKKFLSDYGERQEVQEPRGEMQLIKALGVLKAFSFITEDKDHGFDMHRLVQLVTRKWLGKKDTLHRFAEQALLVVSDNYPHGNHENRAICSAYLPHAYAVLKFEGKGLRDERLARASLLVSAAGLFDYQGQWKDAERFLMQATGVWKELLGEEHPSTLTSMANLASTYRDQGRWKEAEELELQVMETRKRVLGEELPDTLTSMANLASTYSDQGRWKEAEEFELQVMETRKRVLGEELPSTLTSMANLASTYRDQGRWKEAEELEVQVMETRKRVLGGEHPDTLTSMANLASTYQSQGRWKEAEELQAKELGICSRVLGEEHPSTLTSMANSASTYRSQGRWKEAEKLGVQVMETRKRVLGEEHPDTLTSMANLASTYRDQGRWKEAEKLEVQVMETRKRVLGEEHPSTLTSMANLASTYSNQGRWKEAEEFEVQVMKTRKRVSGEEHPHTLTSMANLASTYLDQGRWKEAEELQAKELGICSRVLGEEHPHTLTSMGNLAFTWESQGRLTEALDLMRQCVEFQQRILGPDHPRTVSNRSALRGWEAASNRLHKETVGR</sequence>
<feature type="domain" description="NB-ARC" evidence="1">
    <location>
        <begin position="307"/>
        <end position="459"/>
    </location>
</feature>
<protein>
    <recommendedName>
        <fullName evidence="6">Kinesin light chain 1</fullName>
    </recommendedName>
</protein>
<dbReference type="Pfam" id="PF13374">
    <property type="entry name" value="TPR_10"/>
    <property type="match status" value="4"/>
</dbReference>
<dbReference type="EMBL" id="JAUKUD010000003">
    <property type="protein sequence ID" value="KAK0749198.1"/>
    <property type="molecule type" value="Genomic_DNA"/>
</dbReference>
<feature type="domain" description="Heterokaryon incompatibility" evidence="2">
    <location>
        <begin position="26"/>
        <end position="113"/>
    </location>
</feature>
<dbReference type="Proteomes" id="UP001172155">
    <property type="component" value="Unassembled WGS sequence"/>
</dbReference>
<proteinExistence type="predicted"/>
<dbReference type="Pfam" id="PF25000">
    <property type="entry name" value="DUF7779"/>
    <property type="match status" value="1"/>
</dbReference>
<dbReference type="InterPro" id="IPR027417">
    <property type="entry name" value="P-loop_NTPase"/>
</dbReference>
<dbReference type="PANTHER" id="PTHR46082:SF6">
    <property type="entry name" value="AAA+ ATPASE DOMAIN-CONTAINING PROTEIN-RELATED"/>
    <property type="match status" value="1"/>
</dbReference>
<dbReference type="Pfam" id="PF13424">
    <property type="entry name" value="TPR_12"/>
    <property type="match status" value="3"/>
</dbReference>
<dbReference type="GO" id="GO:0043531">
    <property type="term" value="F:ADP binding"/>
    <property type="evidence" value="ECO:0007669"/>
    <property type="project" value="InterPro"/>
</dbReference>
<evidence type="ECO:0000313" key="5">
    <source>
        <dbReference type="Proteomes" id="UP001172155"/>
    </source>
</evidence>
<dbReference type="Pfam" id="PF06985">
    <property type="entry name" value="HET"/>
    <property type="match status" value="1"/>
</dbReference>
<dbReference type="InterPro" id="IPR053137">
    <property type="entry name" value="NLR-like"/>
</dbReference>
<dbReference type="InterPro" id="IPR010730">
    <property type="entry name" value="HET"/>
</dbReference>
<reference evidence="4" key="1">
    <citation type="submission" date="2023-06" db="EMBL/GenBank/DDBJ databases">
        <title>Genome-scale phylogeny and comparative genomics of the fungal order Sordariales.</title>
        <authorList>
            <consortium name="Lawrence Berkeley National Laboratory"/>
            <person name="Hensen N."/>
            <person name="Bonometti L."/>
            <person name="Westerberg I."/>
            <person name="Brannstrom I.O."/>
            <person name="Guillou S."/>
            <person name="Cros-Aarteil S."/>
            <person name="Calhoun S."/>
            <person name="Haridas S."/>
            <person name="Kuo A."/>
            <person name="Mondo S."/>
            <person name="Pangilinan J."/>
            <person name="Riley R."/>
            <person name="LaButti K."/>
            <person name="Andreopoulos B."/>
            <person name="Lipzen A."/>
            <person name="Chen C."/>
            <person name="Yanf M."/>
            <person name="Daum C."/>
            <person name="Ng V."/>
            <person name="Clum A."/>
            <person name="Steindorff A."/>
            <person name="Ohm R."/>
            <person name="Martin F."/>
            <person name="Silar P."/>
            <person name="Natvig D."/>
            <person name="Lalanne C."/>
            <person name="Gautier V."/>
            <person name="Ament-velasquez S.L."/>
            <person name="Kruys A."/>
            <person name="Hutchinson M.I."/>
            <person name="Powell A.J."/>
            <person name="Barry K."/>
            <person name="Miller A.N."/>
            <person name="Grigoriev I.V."/>
            <person name="Debuchy R."/>
            <person name="Gladieux P."/>
            <person name="Thoren M.H."/>
            <person name="Johannesson H."/>
        </authorList>
    </citation>
    <scope>NUCLEOTIDE SEQUENCE</scope>
    <source>
        <strain evidence="4">SMH3187-1</strain>
    </source>
</reference>
<keyword evidence="5" id="KW-1185">Reference proteome</keyword>
<dbReference type="Gene3D" id="1.25.40.10">
    <property type="entry name" value="Tetratricopeptide repeat domain"/>
    <property type="match status" value="3"/>
</dbReference>
<dbReference type="Pfam" id="PF00931">
    <property type="entry name" value="NB-ARC"/>
    <property type="match status" value="1"/>
</dbReference>
<gene>
    <name evidence="4" type="ORF">B0T18DRAFT_99603</name>
</gene>
<name>A0AA40F122_9PEZI</name>
<dbReference type="SUPFAM" id="SSF52540">
    <property type="entry name" value="P-loop containing nucleoside triphosphate hydrolases"/>
    <property type="match status" value="1"/>
</dbReference>
<evidence type="ECO:0000259" key="1">
    <source>
        <dbReference type="Pfam" id="PF00931"/>
    </source>
</evidence>
<dbReference type="PRINTS" id="PR00381">
    <property type="entry name" value="KINESINLIGHT"/>
</dbReference>